<evidence type="ECO:0000256" key="1">
    <source>
        <dbReference type="SAM" id="MobiDB-lite"/>
    </source>
</evidence>
<dbReference type="Pfam" id="PF15320">
    <property type="entry name" value="RAM"/>
    <property type="match status" value="1"/>
</dbReference>
<evidence type="ECO:0000313" key="2">
    <source>
        <dbReference type="EMBL" id="OQV24276.1"/>
    </source>
</evidence>
<keyword evidence="3" id="KW-1185">Reference proteome</keyword>
<feature type="compositionally biased region" description="Basic and acidic residues" evidence="1">
    <location>
        <begin position="94"/>
        <end position="106"/>
    </location>
</feature>
<dbReference type="InterPro" id="IPR028271">
    <property type="entry name" value="RAMAC"/>
</dbReference>
<feature type="region of interest" description="Disordered" evidence="1">
    <location>
        <begin position="53"/>
        <end position="106"/>
    </location>
</feature>
<feature type="region of interest" description="Disordered" evidence="1">
    <location>
        <begin position="1"/>
        <end position="34"/>
    </location>
</feature>
<dbReference type="EMBL" id="MTYJ01000007">
    <property type="protein sequence ID" value="OQV24276.1"/>
    <property type="molecule type" value="Genomic_DNA"/>
</dbReference>
<sequence>MTSDEEDKSSSGSLSDHGSESGTPEKDDNIVAHYEARYKDRYTAEDGLMRMYLTREPPNSNPPVIFPWNPAPPYQRPPLSRPPAAHAPNESAAEDSRKRKREADDV</sequence>
<dbReference type="GO" id="GO:0031533">
    <property type="term" value="C:mRNA capping enzyme complex"/>
    <property type="evidence" value="ECO:0007669"/>
    <property type="project" value="InterPro"/>
</dbReference>
<comment type="caution">
    <text evidence="2">The sequence shown here is derived from an EMBL/GenBank/DDBJ whole genome shotgun (WGS) entry which is preliminary data.</text>
</comment>
<accession>A0A1W0X9S6</accession>
<dbReference type="Proteomes" id="UP000192578">
    <property type="component" value="Unassembled WGS sequence"/>
</dbReference>
<name>A0A1W0X9S6_HYPEX</name>
<proteinExistence type="predicted"/>
<evidence type="ECO:0000313" key="3">
    <source>
        <dbReference type="Proteomes" id="UP000192578"/>
    </source>
</evidence>
<feature type="compositionally biased region" description="Pro residues" evidence="1">
    <location>
        <begin position="59"/>
        <end position="81"/>
    </location>
</feature>
<dbReference type="AlphaFoldDB" id="A0A1W0X9S6"/>
<dbReference type="GO" id="GO:0003723">
    <property type="term" value="F:RNA binding"/>
    <property type="evidence" value="ECO:0007669"/>
    <property type="project" value="InterPro"/>
</dbReference>
<dbReference type="GO" id="GO:0106005">
    <property type="term" value="P:RNA 5'-cap (guanine-N7)-methylation"/>
    <property type="evidence" value="ECO:0007669"/>
    <property type="project" value="InterPro"/>
</dbReference>
<gene>
    <name evidence="2" type="ORF">BV898_01817</name>
</gene>
<reference evidence="3" key="1">
    <citation type="submission" date="2017-01" db="EMBL/GenBank/DDBJ databases">
        <title>Comparative genomics of anhydrobiosis in the tardigrade Hypsibius dujardini.</title>
        <authorList>
            <person name="Yoshida Y."/>
            <person name="Koutsovoulos G."/>
            <person name="Laetsch D."/>
            <person name="Stevens L."/>
            <person name="Kumar S."/>
            <person name="Horikawa D."/>
            <person name="Ishino K."/>
            <person name="Komine S."/>
            <person name="Tomita M."/>
            <person name="Blaxter M."/>
            <person name="Arakawa K."/>
        </authorList>
    </citation>
    <scope>NUCLEOTIDE SEQUENCE [LARGE SCALE GENOMIC DNA]</scope>
    <source>
        <strain evidence="3">Z151</strain>
    </source>
</reference>
<organism evidence="2 3">
    <name type="scientific">Hypsibius exemplaris</name>
    <name type="common">Freshwater tardigrade</name>
    <dbReference type="NCBI Taxonomy" id="2072580"/>
    <lineage>
        <taxon>Eukaryota</taxon>
        <taxon>Metazoa</taxon>
        <taxon>Ecdysozoa</taxon>
        <taxon>Tardigrada</taxon>
        <taxon>Eutardigrada</taxon>
        <taxon>Parachela</taxon>
        <taxon>Hypsibioidea</taxon>
        <taxon>Hypsibiidae</taxon>
        <taxon>Hypsibius</taxon>
    </lineage>
</organism>
<protein>
    <submittedName>
        <fullName evidence="2">Uncharacterized protein</fullName>
    </submittedName>
</protein>
<feature type="compositionally biased region" description="Basic and acidic residues" evidence="1">
    <location>
        <begin position="17"/>
        <end position="34"/>
    </location>
</feature>